<sequence>MSVSVQQILGEARRLVGRLREQDSSADQLLAQAHTLGQGVEAMRQYNEELSQLATSSSVGTGLPRPRAALVLSIQQENRHIRELQQENRELVATLKEHQSALELIMAKYREQVMRLGSTCQAEEKLGIGASAASALAALPQCHHLADKVCEMAAVMRRAAEVDEERDAKETELLTRLKAENGVLRQLLEIGRKVGSAGLTDEESQTDNANSGGDAGAAAATAAFKESE</sequence>
<evidence type="ECO:0000256" key="2">
    <source>
        <dbReference type="ARBA" id="ARBA00023054"/>
    </source>
</evidence>
<feature type="region of interest" description="Disordered" evidence="4">
    <location>
        <begin position="196"/>
        <end position="228"/>
    </location>
</feature>
<dbReference type="EMBL" id="GEFM01005575">
    <property type="protein sequence ID" value="JAP70221.1"/>
    <property type="molecule type" value="mRNA"/>
</dbReference>
<organism evidence="5">
    <name type="scientific">Ixodes ricinus</name>
    <name type="common">Common tick</name>
    <name type="synonym">Acarus ricinus</name>
    <dbReference type="NCBI Taxonomy" id="34613"/>
    <lineage>
        <taxon>Eukaryota</taxon>
        <taxon>Metazoa</taxon>
        <taxon>Ecdysozoa</taxon>
        <taxon>Arthropoda</taxon>
        <taxon>Chelicerata</taxon>
        <taxon>Arachnida</taxon>
        <taxon>Acari</taxon>
        <taxon>Parasitiformes</taxon>
        <taxon>Ixodida</taxon>
        <taxon>Ixodoidea</taxon>
        <taxon>Ixodidae</taxon>
        <taxon>Ixodinae</taxon>
        <taxon>Ixodes</taxon>
    </lineage>
</organism>
<dbReference type="InterPro" id="IPR008555">
    <property type="entry name" value="SIKE"/>
</dbReference>
<evidence type="ECO:0000256" key="4">
    <source>
        <dbReference type="SAM" id="MobiDB-lite"/>
    </source>
</evidence>
<keyword evidence="2 3" id="KW-0175">Coiled coil</keyword>
<accession>A0A131XXA8</accession>
<reference evidence="5" key="1">
    <citation type="submission" date="2016-02" db="EMBL/GenBank/DDBJ databases">
        <title>RNAseq analyses of the midgut from blood- or serum-fed Ixodes ricinus ticks.</title>
        <authorList>
            <person name="Perner J."/>
            <person name="Provaznik J."/>
            <person name="Schrenkova J."/>
            <person name="Urbanova V."/>
            <person name="Ribeiro J.M."/>
            <person name="Kopacek P."/>
        </authorList>
    </citation>
    <scope>NUCLEOTIDE SEQUENCE</scope>
    <source>
        <tissue evidence="5">Gut</tissue>
    </source>
</reference>
<evidence type="ECO:0000313" key="5">
    <source>
        <dbReference type="EMBL" id="JAP70221.1"/>
    </source>
</evidence>
<protein>
    <submittedName>
        <fullName evidence="5">Uncharacterized protein</fullName>
    </submittedName>
</protein>
<evidence type="ECO:0000256" key="1">
    <source>
        <dbReference type="ARBA" id="ARBA00005537"/>
    </source>
</evidence>
<feature type="compositionally biased region" description="Low complexity" evidence="4">
    <location>
        <begin position="206"/>
        <end position="228"/>
    </location>
</feature>
<comment type="similarity">
    <text evidence="1">Belongs to the SIKE family.</text>
</comment>
<dbReference type="Pfam" id="PF05769">
    <property type="entry name" value="SIKE"/>
    <property type="match status" value="1"/>
</dbReference>
<evidence type="ECO:0000256" key="3">
    <source>
        <dbReference type="SAM" id="Coils"/>
    </source>
</evidence>
<dbReference type="PANTHER" id="PTHR12186">
    <property type="entry name" value="SIKE FAMILY MEMBER"/>
    <property type="match status" value="1"/>
</dbReference>
<feature type="coiled-coil region" evidence="3">
    <location>
        <begin position="67"/>
        <end position="101"/>
    </location>
</feature>
<proteinExistence type="evidence at transcript level"/>
<name>A0A131XXA8_IXORI</name>
<dbReference type="PANTHER" id="PTHR12186:SF2">
    <property type="entry name" value="FGFR1 ONCOGENE PARTNER 2 HOMOLOG"/>
    <property type="match status" value="1"/>
</dbReference>
<dbReference type="AlphaFoldDB" id="A0A131XXA8"/>